<evidence type="ECO:0000256" key="3">
    <source>
        <dbReference type="ARBA" id="ARBA00022741"/>
    </source>
</evidence>
<keyword evidence="1 6" id="KW-0963">Cytoplasm</keyword>
<dbReference type="Proteomes" id="UP000295741">
    <property type="component" value="Unassembled WGS sequence"/>
</dbReference>
<organism evidence="7 8">
    <name type="scientific">Sediminibacterium goheungense</name>
    <dbReference type="NCBI Taxonomy" id="1086393"/>
    <lineage>
        <taxon>Bacteria</taxon>
        <taxon>Pseudomonadati</taxon>
        <taxon>Bacteroidota</taxon>
        <taxon>Chitinophagia</taxon>
        <taxon>Chitinophagales</taxon>
        <taxon>Chitinophagaceae</taxon>
        <taxon>Sediminibacterium</taxon>
    </lineage>
</organism>
<dbReference type="NCBIfam" id="NF004630">
    <property type="entry name" value="PRK05974.1"/>
    <property type="match status" value="1"/>
</dbReference>
<evidence type="ECO:0000313" key="7">
    <source>
        <dbReference type="EMBL" id="TDO25411.1"/>
    </source>
</evidence>
<dbReference type="EC" id="6.3.5.3" evidence="6"/>
<keyword evidence="3 6" id="KW-0547">Nucleotide-binding</keyword>
<dbReference type="GO" id="GO:0004642">
    <property type="term" value="F:phosphoribosylformylglycinamidine synthase activity"/>
    <property type="evidence" value="ECO:0007669"/>
    <property type="project" value="UniProtKB-UniRule"/>
</dbReference>
<comment type="pathway">
    <text evidence="6">Purine metabolism; IMP biosynthesis via de novo pathway; 5-amino-1-(5-phospho-D-ribosyl)imidazole from N(2)-formyl-N(1)-(5-phospho-D-ribosyl)glycinamide: step 1/2.</text>
</comment>
<comment type="function">
    <text evidence="6">Part of the phosphoribosylformylglycinamidine synthase complex involved in the purines biosynthetic pathway. Catalyzes the ATP-dependent conversion of formylglycinamide ribonucleotide (FGAR) and glutamine to yield formylglycinamidine ribonucleotide (FGAM) and glutamate. The FGAM synthase complex is composed of three subunits. PurQ produces an ammonia molecule by converting glutamine to glutamate. PurL transfers the ammonia molecule to FGAR to form FGAM in an ATP-dependent manner. PurS interacts with PurQ and PurL and is thought to assist in the transfer of the ammonia molecule from PurQ to PurL.</text>
</comment>
<dbReference type="Pfam" id="PF02700">
    <property type="entry name" value="PurS"/>
    <property type="match status" value="1"/>
</dbReference>
<accession>A0A4R6IT48</accession>
<keyword evidence="8" id="KW-1185">Reference proteome</keyword>
<dbReference type="RefSeq" id="WP_133475520.1">
    <property type="nucleotide sequence ID" value="NZ_SNWP01000013.1"/>
</dbReference>
<name>A0A4R6IT48_9BACT</name>
<dbReference type="PANTHER" id="PTHR34696">
    <property type="entry name" value="PHOSPHORIBOSYLFORMYLGLYCINAMIDINE SYNTHASE SUBUNIT PURS"/>
    <property type="match status" value="1"/>
</dbReference>
<dbReference type="InterPro" id="IPR003850">
    <property type="entry name" value="PurS"/>
</dbReference>
<keyword evidence="5 6" id="KW-0067">ATP-binding</keyword>
<reference evidence="7 8" key="1">
    <citation type="submission" date="2019-03" db="EMBL/GenBank/DDBJ databases">
        <title>Genomic Encyclopedia of Archaeal and Bacterial Type Strains, Phase II (KMG-II): from individual species to whole genera.</title>
        <authorList>
            <person name="Goeker M."/>
        </authorList>
    </citation>
    <scope>NUCLEOTIDE SEQUENCE [LARGE SCALE GENOMIC DNA]</scope>
    <source>
        <strain evidence="7 8">DSM 28323</strain>
    </source>
</reference>
<dbReference type="NCBIfam" id="TIGR00302">
    <property type="entry name" value="phosphoribosylformylglycinamidine synthase subunit PurS"/>
    <property type="match status" value="1"/>
</dbReference>
<comment type="catalytic activity">
    <reaction evidence="6">
        <text>N(2)-formyl-N(1)-(5-phospho-beta-D-ribosyl)glycinamide + L-glutamine + ATP + H2O = 2-formamido-N(1)-(5-O-phospho-beta-D-ribosyl)acetamidine + L-glutamate + ADP + phosphate + H(+)</text>
        <dbReference type="Rhea" id="RHEA:17129"/>
        <dbReference type="ChEBI" id="CHEBI:15377"/>
        <dbReference type="ChEBI" id="CHEBI:15378"/>
        <dbReference type="ChEBI" id="CHEBI:29985"/>
        <dbReference type="ChEBI" id="CHEBI:30616"/>
        <dbReference type="ChEBI" id="CHEBI:43474"/>
        <dbReference type="ChEBI" id="CHEBI:58359"/>
        <dbReference type="ChEBI" id="CHEBI:147286"/>
        <dbReference type="ChEBI" id="CHEBI:147287"/>
        <dbReference type="ChEBI" id="CHEBI:456216"/>
        <dbReference type="EC" id="6.3.5.3"/>
    </reaction>
</comment>
<dbReference type="PANTHER" id="PTHR34696:SF1">
    <property type="entry name" value="PHOSPHORIBOSYLFORMYLGLYCINAMIDINE SYNTHASE SUBUNIT PURS"/>
    <property type="match status" value="1"/>
</dbReference>
<comment type="caution">
    <text evidence="7">The sequence shown here is derived from an EMBL/GenBank/DDBJ whole genome shotgun (WGS) entry which is preliminary data.</text>
</comment>
<dbReference type="HAMAP" id="MF_01926">
    <property type="entry name" value="PurS"/>
    <property type="match status" value="1"/>
</dbReference>
<keyword evidence="2 6" id="KW-0436">Ligase</keyword>
<dbReference type="SUPFAM" id="SSF82697">
    <property type="entry name" value="PurS-like"/>
    <property type="match status" value="1"/>
</dbReference>
<gene>
    <name evidence="6" type="primary">purS</name>
    <name evidence="7" type="ORF">BC659_2952</name>
</gene>
<dbReference type="Gene3D" id="3.30.1280.10">
    <property type="entry name" value="Phosphoribosylformylglycinamidine synthase subunit PurS"/>
    <property type="match status" value="1"/>
</dbReference>
<sequence length="82" mass="8921">MTYNVQIKVMPLKDLLDPQGKAVLGGLNNLGLGAVADVRVGKHITLQINAASEAEAREIAEEASKKLLANPVMEFYEIEMIQ</sequence>
<evidence type="ECO:0000256" key="1">
    <source>
        <dbReference type="ARBA" id="ARBA00022490"/>
    </source>
</evidence>
<evidence type="ECO:0000313" key="8">
    <source>
        <dbReference type="Proteomes" id="UP000295741"/>
    </source>
</evidence>
<proteinExistence type="inferred from homology"/>
<dbReference type="GO" id="GO:0005737">
    <property type="term" value="C:cytoplasm"/>
    <property type="evidence" value="ECO:0007669"/>
    <property type="project" value="UniProtKB-SubCell"/>
</dbReference>
<evidence type="ECO:0000256" key="6">
    <source>
        <dbReference type="HAMAP-Rule" id="MF_01926"/>
    </source>
</evidence>
<evidence type="ECO:0000256" key="4">
    <source>
        <dbReference type="ARBA" id="ARBA00022755"/>
    </source>
</evidence>
<comment type="subunit">
    <text evidence="6">Part of the FGAM synthase complex composed of 1 PurL, 1 PurQ and 2 PurS subunits.</text>
</comment>
<dbReference type="UniPathway" id="UPA00074">
    <property type="reaction ID" value="UER00128"/>
</dbReference>
<dbReference type="GO" id="GO:0006189">
    <property type="term" value="P:'de novo' IMP biosynthetic process"/>
    <property type="evidence" value="ECO:0007669"/>
    <property type="project" value="UniProtKB-UniRule"/>
</dbReference>
<dbReference type="EMBL" id="SNWP01000013">
    <property type="protein sequence ID" value="TDO25411.1"/>
    <property type="molecule type" value="Genomic_DNA"/>
</dbReference>
<comment type="similarity">
    <text evidence="6">Belongs to the PurS family.</text>
</comment>
<comment type="subcellular location">
    <subcellularLocation>
        <location evidence="6">Cytoplasm</location>
    </subcellularLocation>
</comment>
<keyword evidence="4 6" id="KW-0658">Purine biosynthesis</keyword>
<dbReference type="AlphaFoldDB" id="A0A4R6IT48"/>
<evidence type="ECO:0000256" key="5">
    <source>
        <dbReference type="ARBA" id="ARBA00022840"/>
    </source>
</evidence>
<dbReference type="GO" id="GO:0005524">
    <property type="term" value="F:ATP binding"/>
    <property type="evidence" value="ECO:0007669"/>
    <property type="project" value="UniProtKB-UniRule"/>
</dbReference>
<protein>
    <recommendedName>
        <fullName evidence="6">Phosphoribosylformylglycinamidine synthase subunit PurS</fullName>
        <shortName evidence="6">FGAM synthase</shortName>
        <ecNumber evidence="6">6.3.5.3</ecNumber>
    </recommendedName>
    <alternativeName>
        <fullName evidence="6">Formylglycinamide ribonucleotide amidotransferase subunit III</fullName>
        <shortName evidence="6">FGAR amidotransferase III</shortName>
        <shortName evidence="6">FGAR-AT III</shortName>
    </alternativeName>
    <alternativeName>
        <fullName evidence="6">Phosphoribosylformylglycinamidine synthase subunit III</fullName>
    </alternativeName>
</protein>
<evidence type="ECO:0000256" key="2">
    <source>
        <dbReference type="ARBA" id="ARBA00022598"/>
    </source>
</evidence>
<dbReference type="InterPro" id="IPR036604">
    <property type="entry name" value="PurS-like_sf"/>
</dbReference>